<reference evidence="6 7" key="1">
    <citation type="submission" date="2020-10" db="EMBL/GenBank/DDBJ databases">
        <title>Wide distribution of Phycisphaera-like planctomycetes from WD2101 soil group in peatlands and genome analysis of the first cultivated representative.</title>
        <authorList>
            <person name="Dedysh S.N."/>
            <person name="Beletsky A.V."/>
            <person name="Ivanova A."/>
            <person name="Kulichevskaya I.S."/>
            <person name="Suzina N.E."/>
            <person name="Philippov D.A."/>
            <person name="Rakitin A.L."/>
            <person name="Mardanov A.V."/>
            <person name="Ravin N.V."/>
        </authorList>
    </citation>
    <scope>NUCLEOTIDE SEQUENCE [LARGE SCALE GENOMIC DNA]</scope>
    <source>
        <strain evidence="6 7">M1803</strain>
    </source>
</reference>
<evidence type="ECO:0000256" key="3">
    <source>
        <dbReference type="SAM" id="MobiDB-lite"/>
    </source>
</evidence>
<dbReference type="KEGG" id="hbs:IPV69_23970"/>
<dbReference type="CDD" id="cd15482">
    <property type="entry name" value="Sialidase_non-viral"/>
    <property type="match status" value="1"/>
</dbReference>
<dbReference type="Pfam" id="PF13385">
    <property type="entry name" value="Laminin_G_3"/>
    <property type="match status" value="1"/>
</dbReference>
<dbReference type="Gene3D" id="2.120.10.10">
    <property type="match status" value="1"/>
</dbReference>
<accession>A0A7M2WUY8</accession>
<dbReference type="Proteomes" id="UP000593765">
    <property type="component" value="Chromosome"/>
</dbReference>
<dbReference type="SUPFAM" id="SSF49899">
    <property type="entry name" value="Concanavalin A-like lectins/glucanases"/>
    <property type="match status" value="1"/>
</dbReference>
<feature type="compositionally biased region" description="Basic and acidic residues" evidence="3">
    <location>
        <begin position="300"/>
        <end position="320"/>
    </location>
</feature>
<dbReference type="RefSeq" id="WP_206292258.1">
    <property type="nucleotide sequence ID" value="NZ_CP063458.1"/>
</dbReference>
<sequence>MKHTAFILSVIALGSAAVAVDIKPVTPDTAPSATARNWSLDATDPTIKVFGTARAAAGALGKSLVLDGTSVIELKDTAALNASDGFTFSVWFNPYAPESGQQVVAGKNRYSLNERQWSIAVEPDGKLKAYVQHGGWATIATRDAVKAGHWHLATLTINASRAAFYVNGQPVGEAKLKAPMPATQAPITLGGINDNGRRVQLFSGAVDEAQFVPRVLSAEEVAALYKPIAAVHEIPKAIVADTPLWDANVKLPKAAEIPVLSGVEYRVIKANEPDKDGYVWLHGVGLGWHRGKLYASFGHNKGEENTHGEEARGRVSEDGGKTWGDPFTIGTGEAEPDLSISHGVFLSHGGRLWAFHGAFYGRMQKIHTRAFVLDETTNTWKPLGVVVDGGFWALNQPVKMADGNWIMPGIKAGAFSDTTKNPAAIAISHGDDLTKWDLVVIPAVDGLTMWGESAIVVDGPNVTNIARFGGKAQALIAVSKDYGRKWIASAPSNLPMATSKPAAGMLSTGQRYLVCTTTADSGGRRTPLTIAVSKPGESVFSRVFIIRPSIFPQGPGDVADGASLSYPCAVEHEGKLYVGYSNGGGRRGNHNSAELAVIPLEKLK</sequence>
<organism evidence="6 7">
    <name type="scientific">Humisphaera borealis</name>
    <dbReference type="NCBI Taxonomy" id="2807512"/>
    <lineage>
        <taxon>Bacteria</taxon>
        <taxon>Pseudomonadati</taxon>
        <taxon>Planctomycetota</taxon>
        <taxon>Phycisphaerae</taxon>
        <taxon>Tepidisphaerales</taxon>
        <taxon>Tepidisphaeraceae</taxon>
        <taxon>Humisphaera</taxon>
    </lineage>
</organism>
<gene>
    <name evidence="6" type="ORF">IPV69_23970</name>
</gene>
<evidence type="ECO:0000259" key="5">
    <source>
        <dbReference type="SMART" id="SM00560"/>
    </source>
</evidence>
<name>A0A7M2WUY8_9BACT</name>
<evidence type="ECO:0000313" key="7">
    <source>
        <dbReference type="Proteomes" id="UP000593765"/>
    </source>
</evidence>
<feature type="chain" id="PRO_5034907123" evidence="4">
    <location>
        <begin position="20"/>
        <end position="604"/>
    </location>
</feature>
<keyword evidence="1 4" id="KW-0732">Signal</keyword>
<dbReference type="AlphaFoldDB" id="A0A7M2WUY8"/>
<evidence type="ECO:0000256" key="4">
    <source>
        <dbReference type="SAM" id="SignalP"/>
    </source>
</evidence>
<evidence type="ECO:0000313" key="6">
    <source>
        <dbReference type="EMBL" id="QOV89233.1"/>
    </source>
</evidence>
<evidence type="ECO:0000256" key="2">
    <source>
        <dbReference type="ARBA" id="ARBA00023157"/>
    </source>
</evidence>
<dbReference type="InterPro" id="IPR006558">
    <property type="entry name" value="LamG-like"/>
</dbReference>
<dbReference type="PANTHER" id="PTHR43752">
    <property type="entry name" value="BNR/ASP-BOX REPEAT FAMILY PROTEIN"/>
    <property type="match status" value="1"/>
</dbReference>
<dbReference type="CDD" id="cd00110">
    <property type="entry name" value="LamG"/>
    <property type="match status" value="1"/>
</dbReference>
<dbReference type="Pfam" id="PF13088">
    <property type="entry name" value="BNR_2"/>
    <property type="match status" value="1"/>
</dbReference>
<dbReference type="SUPFAM" id="SSF50939">
    <property type="entry name" value="Sialidases"/>
    <property type="match status" value="1"/>
</dbReference>
<proteinExistence type="predicted"/>
<feature type="region of interest" description="Disordered" evidence="3">
    <location>
        <begin position="299"/>
        <end position="322"/>
    </location>
</feature>
<dbReference type="InterPro" id="IPR001791">
    <property type="entry name" value="Laminin_G"/>
</dbReference>
<dbReference type="InterPro" id="IPR013320">
    <property type="entry name" value="ConA-like_dom_sf"/>
</dbReference>
<protein>
    <submittedName>
        <fullName evidence="6">Exo-alpha-sialidase</fullName>
    </submittedName>
</protein>
<dbReference type="Gene3D" id="2.60.120.200">
    <property type="match status" value="1"/>
</dbReference>
<dbReference type="SMART" id="SM00560">
    <property type="entry name" value="LamGL"/>
    <property type="match status" value="1"/>
</dbReference>
<keyword evidence="7" id="KW-1185">Reference proteome</keyword>
<evidence type="ECO:0000256" key="1">
    <source>
        <dbReference type="ARBA" id="ARBA00022729"/>
    </source>
</evidence>
<feature type="signal peptide" evidence="4">
    <location>
        <begin position="1"/>
        <end position="19"/>
    </location>
</feature>
<feature type="domain" description="LamG-like jellyroll fold" evidence="5">
    <location>
        <begin position="84"/>
        <end position="219"/>
    </location>
</feature>
<dbReference type="InterPro" id="IPR036278">
    <property type="entry name" value="Sialidase_sf"/>
</dbReference>
<keyword evidence="2" id="KW-1015">Disulfide bond</keyword>
<dbReference type="InterPro" id="IPR011040">
    <property type="entry name" value="Sialidase"/>
</dbReference>
<dbReference type="PANTHER" id="PTHR43752:SF2">
    <property type="entry name" value="BNR_ASP-BOX REPEAT FAMILY PROTEIN"/>
    <property type="match status" value="1"/>
</dbReference>
<dbReference type="EMBL" id="CP063458">
    <property type="protein sequence ID" value="QOV89233.1"/>
    <property type="molecule type" value="Genomic_DNA"/>
</dbReference>